<accession>A0A6L2NWX2</accession>
<dbReference type="PANTHER" id="PTHR11439:SF470">
    <property type="entry name" value="CYSTEINE-RICH RLK (RECEPTOR-LIKE PROTEIN KINASE) 8"/>
    <property type="match status" value="1"/>
</dbReference>
<sequence>MNKKLQALEANNTWELVLLPHGKIPIGCKWVYRIKFHADGTIENAKQVLINAHGLVMSQRKYALELLKCGNVLNAKPISTPLDPIQILNLIDGEPLPDPTLVGKLIYLTITRSDISFAAQLLSKFSQAPRTPHLKALNRVLRYIKLCPDQGLHFPTTNNLKLTTYCDSDWASSPVTRTSITVMPFFKILSYLVEFKETNRDIKILH</sequence>
<protein>
    <submittedName>
        <fullName evidence="1">Putative mitochondrial protein</fullName>
    </submittedName>
</protein>
<evidence type="ECO:0000313" key="1">
    <source>
        <dbReference type="EMBL" id="GEU89859.1"/>
    </source>
</evidence>
<gene>
    <name evidence="1" type="ORF">Tci_061837</name>
</gene>
<comment type="caution">
    <text evidence="1">The sequence shown here is derived from an EMBL/GenBank/DDBJ whole genome shotgun (WGS) entry which is preliminary data.</text>
</comment>
<dbReference type="AlphaFoldDB" id="A0A6L2NWX2"/>
<dbReference type="EMBL" id="BKCJ010010053">
    <property type="protein sequence ID" value="GEU89859.1"/>
    <property type="molecule type" value="Genomic_DNA"/>
</dbReference>
<name>A0A6L2NWX2_TANCI</name>
<dbReference type="PANTHER" id="PTHR11439">
    <property type="entry name" value="GAG-POL-RELATED RETROTRANSPOSON"/>
    <property type="match status" value="1"/>
</dbReference>
<proteinExistence type="predicted"/>
<organism evidence="1">
    <name type="scientific">Tanacetum cinerariifolium</name>
    <name type="common">Dalmatian daisy</name>
    <name type="synonym">Chrysanthemum cinerariifolium</name>
    <dbReference type="NCBI Taxonomy" id="118510"/>
    <lineage>
        <taxon>Eukaryota</taxon>
        <taxon>Viridiplantae</taxon>
        <taxon>Streptophyta</taxon>
        <taxon>Embryophyta</taxon>
        <taxon>Tracheophyta</taxon>
        <taxon>Spermatophyta</taxon>
        <taxon>Magnoliopsida</taxon>
        <taxon>eudicotyledons</taxon>
        <taxon>Gunneridae</taxon>
        <taxon>Pentapetalae</taxon>
        <taxon>asterids</taxon>
        <taxon>campanulids</taxon>
        <taxon>Asterales</taxon>
        <taxon>Asteraceae</taxon>
        <taxon>Asteroideae</taxon>
        <taxon>Anthemideae</taxon>
        <taxon>Anthemidinae</taxon>
        <taxon>Tanacetum</taxon>
    </lineage>
</organism>
<reference evidence="1" key="1">
    <citation type="journal article" date="2019" name="Sci. Rep.">
        <title>Draft genome of Tanacetum cinerariifolium, the natural source of mosquito coil.</title>
        <authorList>
            <person name="Yamashiro T."/>
            <person name="Shiraishi A."/>
            <person name="Satake H."/>
            <person name="Nakayama K."/>
        </authorList>
    </citation>
    <scope>NUCLEOTIDE SEQUENCE</scope>
</reference>